<evidence type="ECO:0000313" key="3">
    <source>
        <dbReference type="Proteomes" id="UP000615446"/>
    </source>
</evidence>
<dbReference type="Pfam" id="PF07714">
    <property type="entry name" value="PK_Tyr_Ser-Thr"/>
    <property type="match status" value="1"/>
</dbReference>
<name>A0A8H3LTJ9_9GLOM</name>
<dbReference type="OrthoDB" id="2390849at2759"/>
<dbReference type="InterPro" id="IPR050167">
    <property type="entry name" value="Ser_Thr_protein_kinase"/>
</dbReference>
<gene>
    <name evidence="2" type="ORF">RCL2_001875900</name>
</gene>
<evidence type="ECO:0000313" key="2">
    <source>
        <dbReference type="EMBL" id="GES91960.1"/>
    </source>
</evidence>
<reference evidence="2" key="1">
    <citation type="submission" date="2019-10" db="EMBL/GenBank/DDBJ databases">
        <title>Conservation and host-specific expression of non-tandemly repeated heterogenous ribosome RNA gene in arbuscular mycorrhizal fungi.</title>
        <authorList>
            <person name="Maeda T."/>
            <person name="Kobayashi Y."/>
            <person name="Nakagawa T."/>
            <person name="Ezawa T."/>
            <person name="Yamaguchi K."/>
            <person name="Bino T."/>
            <person name="Nishimoto Y."/>
            <person name="Shigenobu S."/>
            <person name="Kawaguchi M."/>
        </authorList>
    </citation>
    <scope>NUCLEOTIDE SEQUENCE</scope>
    <source>
        <strain evidence="2">HR1</strain>
    </source>
</reference>
<protein>
    <submittedName>
        <fullName evidence="2">Kinase-like domain-containing protein</fullName>
    </submittedName>
</protein>
<dbReference type="SUPFAM" id="SSF56112">
    <property type="entry name" value="Protein kinase-like (PK-like)"/>
    <property type="match status" value="1"/>
</dbReference>
<dbReference type="Proteomes" id="UP000615446">
    <property type="component" value="Unassembled WGS sequence"/>
</dbReference>
<dbReference type="InterPro" id="IPR001245">
    <property type="entry name" value="Ser-Thr/Tyr_kinase_cat_dom"/>
</dbReference>
<dbReference type="GO" id="GO:0007165">
    <property type="term" value="P:signal transduction"/>
    <property type="evidence" value="ECO:0007669"/>
    <property type="project" value="TreeGrafter"/>
</dbReference>
<sequence length="347" mass="40867">MIYLDYTAINSVLYMYVQWAKWTINFRSQISTTDKKSFNVVKIIVYIIEQANCLQGIDETNIDVSQRQIWRLGRKTQGTRQCFKNNTCLNEYTIVKWYIVGESHLTLIKKWSGVVKCYGLTKDPSDGNYMLVIQQMNMDLRKYLQQNHHNLTWKKRIDITFYIIKALSQIHNENVIHRDLHSVVNGMRPRKVTGTPLEYKNLMKQCWDADPTKRPDINYLYNKIFEMKKLYHQHDRNENNEQQQTNNNNIQILVTSNNYTSDISINSLDKNFSKSENLSEIRSVTEGHSQHNLGIPISVIIENVEYEKNEEEYPIVHLANSNYKHFKNLESLSFLALVSLSFVFYLG</sequence>
<organism evidence="2 3">
    <name type="scientific">Rhizophagus clarus</name>
    <dbReference type="NCBI Taxonomy" id="94130"/>
    <lineage>
        <taxon>Eukaryota</taxon>
        <taxon>Fungi</taxon>
        <taxon>Fungi incertae sedis</taxon>
        <taxon>Mucoromycota</taxon>
        <taxon>Glomeromycotina</taxon>
        <taxon>Glomeromycetes</taxon>
        <taxon>Glomerales</taxon>
        <taxon>Glomeraceae</taxon>
        <taxon>Rhizophagus</taxon>
    </lineage>
</organism>
<keyword evidence="2" id="KW-0808">Transferase</keyword>
<dbReference type="PANTHER" id="PTHR23257">
    <property type="entry name" value="SERINE-THREONINE PROTEIN KINASE"/>
    <property type="match status" value="1"/>
</dbReference>
<dbReference type="PANTHER" id="PTHR23257:SF963">
    <property type="entry name" value="AT08303P"/>
    <property type="match status" value="1"/>
</dbReference>
<accession>A0A8H3LTJ9</accession>
<proteinExistence type="predicted"/>
<keyword evidence="2" id="KW-0418">Kinase</keyword>
<evidence type="ECO:0000259" key="1">
    <source>
        <dbReference type="Pfam" id="PF07714"/>
    </source>
</evidence>
<dbReference type="GO" id="GO:0005737">
    <property type="term" value="C:cytoplasm"/>
    <property type="evidence" value="ECO:0007669"/>
    <property type="project" value="TreeGrafter"/>
</dbReference>
<dbReference type="EMBL" id="BLAL01000208">
    <property type="protein sequence ID" value="GES91960.1"/>
    <property type="molecule type" value="Genomic_DNA"/>
</dbReference>
<dbReference type="GO" id="GO:0004672">
    <property type="term" value="F:protein kinase activity"/>
    <property type="evidence" value="ECO:0007669"/>
    <property type="project" value="InterPro"/>
</dbReference>
<dbReference type="AlphaFoldDB" id="A0A8H3LTJ9"/>
<feature type="domain" description="Serine-threonine/tyrosine-protein kinase catalytic" evidence="1">
    <location>
        <begin position="112"/>
        <end position="181"/>
    </location>
</feature>
<dbReference type="InterPro" id="IPR011009">
    <property type="entry name" value="Kinase-like_dom_sf"/>
</dbReference>
<dbReference type="Gene3D" id="1.10.510.10">
    <property type="entry name" value="Transferase(Phosphotransferase) domain 1"/>
    <property type="match status" value="2"/>
</dbReference>
<comment type="caution">
    <text evidence="2">The sequence shown here is derived from an EMBL/GenBank/DDBJ whole genome shotgun (WGS) entry which is preliminary data.</text>
</comment>